<dbReference type="SMART" id="SM00636">
    <property type="entry name" value="Glyco_18"/>
    <property type="match status" value="1"/>
</dbReference>
<feature type="domain" description="GH18" evidence="12">
    <location>
        <begin position="34"/>
        <end position="396"/>
    </location>
</feature>
<dbReference type="Pfam" id="PF00704">
    <property type="entry name" value="Glyco_hydro_18"/>
    <property type="match status" value="1"/>
</dbReference>
<evidence type="ECO:0000313" key="13">
    <source>
        <dbReference type="EMBL" id="KAG6378698.1"/>
    </source>
</evidence>
<evidence type="ECO:0000256" key="5">
    <source>
        <dbReference type="ARBA" id="ARBA00023295"/>
    </source>
</evidence>
<evidence type="ECO:0000256" key="7">
    <source>
        <dbReference type="RuleBase" id="RU000489"/>
    </source>
</evidence>
<dbReference type="PANTHER" id="PTHR11177:SF317">
    <property type="entry name" value="CHITINASE 12-RELATED"/>
    <property type="match status" value="1"/>
</dbReference>
<dbReference type="GO" id="GO:0006032">
    <property type="term" value="P:chitin catabolic process"/>
    <property type="evidence" value="ECO:0007669"/>
    <property type="project" value="UniProtKB-KW"/>
</dbReference>
<dbReference type="InterPro" id="IPR001223">
    <property type="entry name" value="Glyco_hydro18_cat"/>
</dbReference>
<evidence type="ECO:0000256" key="10">
    <source>
        <dbReference type="SAM" id="SignalP"/>
    </source>
</evidence>
<dbReference type="SUPFAM" id="SSF51445">
    <property type="entry name" value="(Trans)glycosidases"/>
    <property type="match status" value="1"/>
</dbReference>
<dbReference type="EMBL" id="JAGFBS010000006">
    <property type="protein sequence ID" value="KAG6378698.1"/>
    <property type="molecule type" value="Genomic_DNA"/>
</dbReference>
<name>A0A8I3AB06_9AGAM</name>
<evidence type="ECO:0000256" key="2">
    <source>
        <dbReference type="ARBA" id="ARBA00022801"/>
    </source>
</evidence>
<keyword evidence="4" id="KW-0119">Carbohydrate metabolism</keyword>
<evidence type="ECO:0000256" key="9">
    <source>
        <dbReference type="SAM" id="MobiDB-lite"/>
    </source>
</evidence>
<feature type="region of interest" description="Disordered" evidence="9">
    <location>
        <begin position="405"/>
        <end position="431"/>
    </location>
</feature>
<evidence type="ECO:0000259" key="12">
    <source>
        <dbReference type="PROSITE" id="PS51910"/>
    </source>
</evidence>
<organism evidence="13 14">
    <name type="scientific">Boletus reticuloceps</name>
    <dbReference type="NCBI Taxonomy" id="495285"/>
    <lineage>
        <taxon>Eukaryota</taxon>
        <taxon>Fungi</taxon>
        <taxon>Dikarya</taxon>
        <taxon>Basidiomycota</taxon>
        <taxon>Agaricomycotina</taxon>
        <taxon>Agaricomycetes</taxon>
        <taxon>Agaricomycetidae</taxon>
        <taxon>Boletales</taxon>
        <taxon>Boletineae</taxon>
        <taxon>Boletaceae</taxon>
        <taxon>Boletoideae</taxon>
        <taxon>Boletus</taxon>
    </lineage>
</organism>
<gene>
    <name evidence="13" type="ORF">JVT61DRAFT_12969</name>
</gene>
<dbReference type="Gene3D" id="3.20.20.80">
    <property type="entry name" value="Glycosidases"/>
    <property type="match status" value="2"/>
</dbReference>
<dbReference type="InterPro" id="IPR001763">
    <property type="entry name" value="Rhodanese-like_dom"/>
</dbReference>
<comment type="similarity">
    <text evidence="8">Belongs to the glycosyl hydrolase 18 family.</text>
</comment>
<dbReference type="InterPro" id="IPR011583">
    <property type="entry name" value="Chitinase_II/V-like_cat"/>
</dbReference>
<feature type="signal peptide" evidence="10">
    <location>
        <begin position="1"/>
        <end position="16"/>
    </location>
</feature>
<evidence type="ECO:0000259" key="11">
    <source>
        <dbReference type="PROSITE" id="PS50206"/>
    </source>
</evidence>
<comment type="caution">
    <text evidence="13">The sequence shown here is derived from an EMBL/GenBank/DDBJ whole genome shotgun (WGS) entry which is preliminary data.</text>
</comment>
<comment type="catalytic activity">
    <reaction evidence="1">
        <text>Random endo-hydrolysis of N-acetyl-beta-D-glucosaminide (1-&gt;4)-beta-linkages in chitin and chitodextrins.</text>
        <dbReference type="EC" id="3.2.1.14"/>
    </reaction>
</comment>
<dbReference type="GO" id="GO:0008061">
    <property type="term" value="F:chitin binding"/>
    <property type="evidence" value="ECO:0007669"/>
    <property type="project" value="InterPro"/>
</dbReference>
<protein>
    <submittedName>
        <fullName evidence="13">Glycoside hydrolase superfamily</fullName>
    </submittedName>
</protein>
<keyword evidence="6" id="KW-0624">Polysaccharide degradation</keyword>
<dbReference type="PROSITE" id="PS50206">
    <property type="entry name" value="RHODANESE_3"/>
    <property type="match status" value="1"/>
</dbReference>
<feature type="chain" id="PRO_5034724851" evidence="10">
    <location>
        <begin position="17"/>
        <end position="446"/>
    </location>
</feature>
<feature type="domain" description="Rhodanese" evidence="11">
    <location>
        <begin position="249"/>
        <end position="263"/>
    </location>
</feature>
<dbReference type="InterPro" id="IPR050314">
    <property type="entry name" value="Glycosyl_Hydrlase_18"/>
</dbReference>
<evidence type="ECO:0000256" key="1">
    <source>
        <dbReference type="ARBA" id="ARBA00000822"/>
    </source>
</evidence>
<dbReference type="GO" id="GO:0005576">
    <property type="term" value="C:extracellular region"/>
    <property type="evidence" value="ECO:0007669"/>
    <property type="project" value="TreeGrafter"/>
</dbReference>
<evidence type="ECO:0000256" key="3">
    <source>
        <dbReference type="ARBA" id="ARBA00023024"/>
    </source>
</evidence>
<dbReference type="InterPro" id="IPR001579">
    <property type="entry name" value="Glyco_hydro_18_chit_AS"/>
</dbReference>
<dbReference type="PROSITE" id="PS01095">
    <property type="entry name" value="GH18_1"/>
    <property type="match status" value="1"/>
</dbReference>
<proteinExistence type="inferred from homology"/>
<dbReference type="GO" id="GO:0008843">
    <property type="term" value="F:endochitinase activity"/>
    <property type="evidence" value="ECO:0007669"/>
    <property type="project" value="UniProtKB-EC"/>
</dbReference>
<dbReference type="InterPro" id="IPR017853">
    <property type="entry name" value="GH"/>
</dbReference>
<dbReference type="PANTHER" id="PTHR11177">
    <property type="entry name" value="CHITINASE"/>
    <property type="match status" value="1"/>
</dbReference>
<accession>A0A8I3AB06</accession>
<evidence type="ECO:0000256" key="4">
    <source>
        <dbReference type="ARBA" id="ARBA00023277"/>
    </source>
</evidence>
<evidence type="ECO:0000256" key="8">
    <source>
        <dbReference type="RuleBase" id="RU004453"/>
    </source>
</evidence>
<keyword evidence="2 7" id="KW-0378">Hydrolase</keyword>
<sequence length="446" mass="48420">MSFLLVAALFPFLSLALPSLHTPSLHLRSPSYRPRIITYYADWATPKSIDYALFDIVIFAFALPDQNYQLRWDTDQAPNLLANVVHEAHAGTTKVMLSIGGWTGSRPVPSYFSSAVATAQSREIFANNILDVYMHCDLDGIDIDWEYPGQTGEPGNTESATDAPNMLQFFKVLQQKLPPGALISAAVQDSTFVGPNGQPMKDVSAFSQFVDWITLMNYDAYSTRQPPGPNAPLSNACGTSSEPSQNAVGGYNAWTSAGFPPSKIVLGVPSYGYIIESNARRLSERSSYRAYSEDGTGQIQFQSLINQGILTQYPNGSFRAAESSGFTREWDQCSATPYLRSNSADQVISYDDIESLSIKAAWVKKMNMGGVNLFDVHGDTPQHHLVHALRDNLYTQPTISSSVVHSPSAVASPPNTIPSPTSTVSSSSNALSSALPGGIMLIPSRN</sequence>
<keyword evidence="10" id="KW-0732">Signal</keyword>
<dbReference type="PROSITE" id="PS51910">
    <property type="entry name" value="GH18_2"/>
    <property type="match status" value="1"/>
</dbReference>
<keyword evidence="14" id="KW-1185">Reference proteome</keyword>
<evidence type="ECO:0000313" key="14">
    <source>
        <dbReference type="Proteomes" id="UP000683000"/>
    </source>
</evidence>
<keyword evidence="5 7" id="KW-0326">Glycosidase</keyword>
<dbReference type="AlphaFoldDB" id="A0A8I3AB06"/>
<dbReference type="GO" id="GO:0000272">
    <property type="term" value="P:polysaccharide catabolic process"/>
    <property type="evidence" value="ECO:0007669"/>
    <property type="project" value="UniProtKB-KW"/>
</dbReference>
<dbReference type="Proteomes" id="UP000683000">
    <property type="component" value="Unassembled WGS sequence"/>
</dbReference>
<dbReference type="OrthoDB" id="73875at2759"/>
<keyword evidence="3" id="KW-0146">Chitin degradation</keyword>
<evidence type="ECO:0000256" key="6">
    <source>
        <dbReference type="ARBA" id="ARBA00023326"/>
    </source>
</evidence>
<reference evidence="13" key="1">
    <citation type="submission" date="2021-03" db="EMBL/GenBank/DDBJ databases">
        <title>Evolutionary innovations through gain and loss of genes in the ectomycorrhizal Boletales.</title>
        <authorList>
            <person name="Wu G."/>
            <person name="Miyauchi S."/>
            <person name="Morin E."/>
            <person name="Yang Z.-L."/>
            <person name="Xu J."/>
            <person name="Martin F.M."/>
        </authorList>
    </citation>
    <scope>NUCLEOTIDE SEQUENCE</scope>
    <source>
        <strain evidence="13">BR01</strain>
    </source>
</reference>